<organism evidence="1 2">
    <name type="scientific">Helicobacter fennelliae MRY12-0050</name>
    <dbReference type="NCBI Taxonomy" id="1325130"/>
    <lineage>
        <taxon>Bacteria</taxon>
        <taxon>Pseudomonadati</taxon>
        <taxon>Campylobacterota</taxon>
        <taxon>Epsilonproteobacteria</taxon>
        <taxon>Campylobacterales</taxon>
        <taxon>Helicobacteraceae</taxon>
        <taxon>Helicobacter</taxon>
    </lineage>
</organism>
<gene>
    <name evidence="1" type="ORF">HFN_0990</name>
</gene>
<comment type="caution">
    <text evidence="1">The sequence shown here is derived from an EMBL/GenBank/DDBJ whole genome shotgun (WGS) entry which is preliminary data.</text>
</comment>
<dbReference type="Proteomes" id="UP000018143">
    <property type="component" value="Unassembled WGS sequence"/>
</dbReference>
<sequence length="37" mass="4399">MDYYILTLKKKQKEKLDSIKQTLMKKSIKSILIRSGK</sequence>
<dbReference type="AlphaFoldDB" id="T1D0L6"/>
<accession>T1D0L6</accession>
<dbReference type="STRING" id="1325130.HFN_0990"/>
<name>T1D0L6_9HELI</name>
<evidence type="ECO:0000313" key="1">
    <source>
        <dbReference type="EMBL" id="GAD19750.1"/>
    </source>
</evidence>
<keyword evidence="2" id="KW-1185">Reference proteome</keyword>
<evidence type="ECO:0000313" key="2">
    <source>
        <dbReference type="Proteomes" id="UP000018143"/>
    </source>
</evidence>
<protein>
    <submittedName>
        <fullName evidence="1">Uncharacterized protein</fullName>
    </submittedName>
</protein>
<dbReference type="EMBL" id="BASD01000026">
    <property type="protein sequence ID" value="GAD19750.1"/>
    <property type="molecule type" value="Genomic_DNA"/>
</dbReference>
<proteinExistence type="predicted"/>
<reference evidence="1 2" key="1">
    <citation type="journal article" date="2013" name="Genome Announc.">
        <title>Draft Genome Sequence of Helicobacter fennelliae Strain MRY12-0050, Isolated from a Bacteremia Patient.</title>
        <authorList>
            <person name="Rimbara E."/>
            <person name="Matsui M."/>
            <person name="Mori S."/>
            <person name="Suzuki S."/>
            <person name="Suzuki M."/>
            <person name="Kim H."/>
            <person name="Sekizuka T."/>
            <person name="Kuroda M."/>
            <person name="Shibayama K."/>
        </authorList>
    </citation>
    <scope>NUCLEOTIDE SEQUENCE [LARGE SCALE GENOMIC DNA]</scope>
    <source>
        <strain evidence="1 2">MRY12-0050</strain>
    </source>
</reference>